<dbReference type="InterPro" id="IPR027417">
    <property type="entry name" value="P-loop_NTPase"/>
</dbReference>
<evidence type="ECO:0000313" key="1">
    <source>
        <dbReference type="EMBL" id="PIS40603.1"/>
    </source>
</evidence>
<dbReference type="InterPro" id="IPR003724">
    <property type="entry name" value="CblAdoTrfase_CobA"/>
</dbReference>
<dbReference type="SUPFAM" id="SSF52540">
    <property type="entry name" value="P-loop containing nucleoside triphosphate hydrolases"/>
    <property type="match status" value="1"/>
</dbReference>
<protein>
    <submittedName>
        <fullName evidence="1">Cob(I)yrinic acid a,c-diamide adenosyltransferase</fullName>
    </submittedName>
</protein>
<dbReference type="EMBL" id="PEXW01000056">
    <property type="protein sequence ID" value="PIS40603.1"/>
    <property type="molecule type" value="Genomic_DNA"/>
</dbReference>
<dbReference type="AlphaFoldDB" id="A0A2H0YS68"/>
<dbReference type="Gene3D" id="3.40.50.300">
    <property type="entry name" value="P-loop containing nucleotide triphosphate hydrolases"/>
    <property type="match status" value="1"/>
</dbReference>
<gene>
    <name evidence="1" type="ORF">COT26_02535</name>
</gene>
<dbReference type="Pfam" id="PF02572">
    <property type="entry name" value="CobA_CobO_BtuR"/>
    <property type="match status" value="1"/>
</dbReference>
<dbReference type="PANTHER" id="PTHR46638:SF1">
    <property type="entry name" value="CORRINOID ADENOSYLTRANSFERASE"/>
    <property type="match status" value="1"/>
</dbReference>
<dbReference type="PIRSF" id="PIRSF015617">
    <property type="entry name" value="Adensltrnsf_CobA"/>
    <property type="match status" value="1"/>
</dbReference>
<name>A0A2H0YS68_9BACT</name>
<accession>A0A2H0YS68</accession>
<dbReference type="PANTHER" id="PTHR46638">
    <property type="entry name" value="CORRINOID ADENOSYLTRANSFERASE"/>
    <property type="match status" value="1"/>
</dbReference>
<dbReference type="GO" id="GO:0008817">
    <property type="term" value="F:corrinoid adenosyltransferase activity"/>
    <property type="evidence" value="ECO:0007669"/>
    <property type="project" value="InterPro"/>
</dbReference>
<dbReference type="GO" id="GO:0009236">
    <property type="term" value="P:cobalamin biosynthetic process"/>
    <property type="evidence" value="ECO:0007669"/>
    <property type="project" value="InterPro"/>
</dbReference>
<evidence type="ECO:0000313" key="2">
    <source>
        <dbReference type="Proteomes" id="UP000236845"/>
    </source>
</evidence>
<comment type="caution">
    <text evidence="1">The sequence shown here is derived from an EMBL/GenBank/DDBJ whole genome shotgun (WGS) entry which is preliminary data.</text>
</comment>
<reference evidence="2" key="1">
    <citation type="submission" date="2017-09" db="EMBL/GenBank/DDBJ databases">
        <title>Depth-based differentiation of microbial function through sediment-hosted aquifers and enrichment of novel symbionts in the deep terrestrial subsurface.</title>
        <authorList>
            <person name="Probst A.J."/>
            <person name="Ladd B."/>
            <person name="Jarett J.K."/>
            <person name="Geller-Mcgrath D.E."/>
            <person name="Sieber C.M.K."/>
            <person name="Emerson J.B."/>
            <person name="Anantharaman K."/>
            <person name="Thomas B.C."/>
            <person name="Malmstrom R."/>
            <person name="Stieglmeier M."/>
            <person name="Klingl A."/>
            <person name="Woyke T."/>
            <person name="Ryan C.M."/>
            <person name="Banfield J.F."/>
        </authorList>
    </citation>
    <scope>NUCLEOTIDE SEQUENCE [LARGE SCALE GENOMIC DNA]</scope>
</reference>
<sequence>MNPKKIPKLKVFPRGLNICYFGKGKGKTTAAVGLAVRAAGYGLKVLFFQFFKSPDWPSGERLALERLGVKVEIHGKGFVGIWGDKKFFAEHKKSALEAFGLVKRLLASGKFQVVILDEIISCLEVGLLSEKSVGDLLKQKTKSPKMKKIHLVMTGHKKYPAIARYCDLITEMKMVKHPFYKGFLAVKGIDY</sequence>
<proteinExistence type="predicted"/>
<dbReference type="GO" id="GO:0005524">
    <property type="term" value="F:ATP binding"/>
    <property type="evidence" value="ECO:0007669"/>
    <property type="project" value="InterPro"/>
</dbReference>
<keyword evidence="1" id="KW-0808">Transferase</keyword>
<dbReference type="Proteomes" id="UP000236845">
    <property type="component" value="Unassembled WGS sequence"/>
</dbReference>
<organism evidence="1 2">
    <name type="scientific">Candidatus Kerfeldbacteria bacterium CG08_land_8_20_14_0_20_43_14</name>
    <dbReference type="NCBI Taxonomy" id="2014246"/>
    <lineage>
        <taxon>Bacteria</taxon>
        <taxon>Candidatus Kerfeldiibacteriota</taxon>
    </lineage>
</organism>